<dbReference type="Proteomes" id="UP001431449">
    <property type="component" value="Unassembled WGS sequence"/>
</dbReference>
<reference evidence="3" key="1">
    <citation type="submission" date="2022-04" db="EMBL/GenBank/DDBJ databases">
        <title>Lysobacter sp. CAU 1642 isolated from sea sand.</title>
        <authorList>
            <person name="Kim W."/>
        </authorList>
    </citation>
    <scope>NUCLEOTIDE SEQUENCE</scope>
    <source>
        <strain evidence="3">CAU 1642</strain>
    </source>
</reference>
<dbReference type="SUPFAM" id="SSF49785">
    <property type="entry name" value="Galactose-binding domain-like"/>
    <property type="match status" value="1"/>
</dbReference>
<dbReference type="EMBL" id="JALNMH010000005">
    <property type="protein sequence ID" value="MCK7593550.1"/>
    <property type="molecule type" value="Genomic_DNA"/>
</dbReference>
<keyword evidence="4" id="KW-1185">Reference proteome</keyword>
<dbReference type="Pfam" id="PF08547">
    <property type="entry name" value="CIA30"/>
    <property type="match status" value="1"/>
</dbReference>
<evidence type="ECO:0000313" key="3">
    <source>
        <dbReference type="EMBL" id="MCK7593550.1"/>
    </source>
</evidence>
<evidence type="ECO:0000313" key="4">
    <source>
        <dbReference type="Proteomes" id="UP001431449"/>
    </source>
</evidence>
<dbReference type="RefSeq" id="WP_248207264.1">
    <property type="nucleotide sequence ID" value="NZ_JALNMH010000005.1"/>
</dbReference>
<comment type="caution">
    <text evidence="3">The sequence shown here is derived from an EMBL/GenBank/DDBJ whole genome shotgun (WGS) entry which is preliminary data.</text>
</comment>
<keyword evidence="1" id="KW-0732">Signal</keyword>
<dbReference type="InterPro" id="IPR013857">
    <property type="entry name" value="NADH-UbQ_OxRdtase-assoc_prot30"/>
</dbReference>
<feature type="domain" description="NADH:ubiquinone oxidoreductase intermediate-associated protein 30" evidence="2">
    <location>
        <begin position="61"/>
        <end position="178"/>
    </location>
</feature>
<gene>
    <name evidence="3" type="ORF">M0G41_07705</name>
</gene>
<proteinExistence type="predicted"/>
<protein>
    <submittedName>
        <fullName evidence="3">CIA30 family protein</fullName>
    </submittedName>
</protein>
<name>A0ABT0GHQ8_9GAMM</name>
<dbReference type="InterPro" id="IPR008979">
    <property type="entry name" value="Galactose-bd-like_sf"/>
</dbReference>
<accession>A0ABT0GHQ8</accession>
<feature type="signal peptide" evidence="1">
    <location>
        <begin position="1"/>
        <end position="30"/>
    </location>
</feature>
<evidence type="ECO:0000256" key="1">
    <source>
        <dbReference type="SAM" id="SignalP"/>
    </source>
</evidence>
<evidence type="ECO:0000259" key="2">
    <source>
        <dbReference type="Pfam" id="PF08547"/>
    </source>
</evidence>
<feature type="chain" id="PRO_5047450131" evidence="1">
    <location>
        <begin position="31"/>
        <end position="203"/>
    </location>
</feature>
<sequence length="203" mass="21285">MAVGHRALITAAVCAAALAGLILMRPGSRADETVAAPPAGETYAWRSHFAEHGLQPPLGQPWQASTDARIGGSSAASLKHATEGEEGALIVRGEVGSTAMYPWSGAIWLLGEEPMAAVDARAHREVVIRLRGDGRQLMVMLLSGEPGAPPQMRPVPTGPDWQTRRLALADFAGADPGRLRAVAVAASLPAGPFRFELESLSVQ</sequence>
<organism evidence="3 4">
    <name type="scientific">Pseudomarimonas salicorniae</name>
    <dbReference type="NCBI Taxonomy" id="2933270"/>
    <lineage>
        <taxon>Bacteria</taxon>
        <taxon>Pseudomonadati</taxon>
        <taxon>Pseudomonadota</taxon>
        <taxon>Gammaproteobacteria</taxon>
        <taxon>Lysobacterales</taxon>
        <taxon>Lysobacteraceae</taxon>
        <taxon>Pseudomarimonas</taxon>
    </lineage>
</organism>